<evidence type="ECO:0000256" key="2">
    <source>
        <dbReference type="ARBA" id="ARBA00007656"/>
    </source>
</evidence>
<organism evidence="8 9">
    <name type="scientific">Arenimonas maotaiensis</name>
    <dbReference type="NCBI Taxonomy" id="1446479"/>
    <lineage>
        <taxon>Bacteria</taxon>
        <taxon>Pseudomonadati</taxon>
        <taxon>Pseudomonadota</taxon>
        <taxon>Gammaproteobacteria</taxon>
        <taxon>Lysobacterales</taxon>
        <taxon>Lysobacteraceae</taxon>
        <taxon>Arenimonas</taxon>
    </lineage>
</organism>
<feature type="region of interest" description="Disordered" evidence="6">
    <location>
        <begin position="20"/>
        <end position="45"/>
    </location>
</feature>
<dbReference type="InterPro" id="IPR050245">
    <property type="entry name" value="PrsA_foldase"/>
</dbReference>
<comment type="caution">
    <text evidence="8">The sequence shown here is derived from an EMBL/GenBank/DDBJ whole genome shotgun (WGS) entry which is preliminary data.</text>
</comment>
<dbReference type="Proteomes" id="UP000632858">
    <property type="component" value="Unassembled WGS sequence"/>
</dbReference>
<reference evidence="8" key="1">
    <citation type="journal article" date="2014" name="Int. J. Syst. Evol. Microbiol.">
        <title>Complete genome sequence of Corynebacterium casei LMG S-19264T (=DSM 44701T), isolated from a smear-ripened cheese.</title>
        <authorList>
            <consortium name="US DOE Joint Genome Institute (JGI-PGF)"/>
            <person name="Walter F."/>
            <person name="Albersmeier A."/>
            <person name="Kalinowski J."/>
            <person name="Ruckert C."/>
        </authorList>
    </citation>
    <scope>NUCLEOTIDE SEQUENCE</scope>
    <source>
        <strain evidence="8">CGMCC 1.12726</strain>
    </source>
</reference>
<evidence type="ECO:0000313" key="9">
    <source>
        <dbReference type="Proteomes" id="UP000632858"/>
    </source>
</evidence>
<dbReference type="PROSITE" id="PS50198">
    <property type="entry name" value="PPIC_PPIASE_2"/>
    <property type="match status" value="1"/>
</dbReference>
<sequence length="302" mass="34044">MNKPRIIPIVMDSGALSDAAARASETAHDHSHDAHDASAPIPARPPVFLKVGDREIDEAEIAREMQHHRADNPHTARADAARALVVRELLLQEIERLGIAANVEPLDSETLEEAAIRLLIEQEVPTPEPDENACRHYYESNRERLHTPDQYHVHHILLAASADDIKGRYDARDLGERLISELKEFPERFTEYAMRHSSCPSRDEGGDLGWIVRGQTTPEFDRQLFMLREGLVAMTIESRWGHHVVRVDEISHGEPMSYDDCAGKIAGYLELQVKQNALHQYLQILISRYPVIGLAELEALTA</sequence>
<keyword evidence="4 5" id="KW-0697">Rotamase</keyword>
<feature type="compositionally biased region" description="Basic and acidic residues" evidence="6">
    <location>
        <begin position="25"/>
        <end position="36"/>
    </location>
</feature>
<dbReference type="Pfam" id="PF00639">
    <property type="entry name" value="Rotamase"/>
    <property type="match status" value="1"/>
</dbReference>
<dbReference type="InterPro" id="IPR027304">
    <property type="entry name" value="Trigger_fact/SurA_dom_sf"/>
</dbReference>
<dbReference type="SUPFAM" id="SSF109998">
    <property type="entry name" value="Triger factor/SurA peptide-binding domain-like"/>
    <property type="match status" value="1"/>
</dbReference>
<protein>
    <recommendedName>
        <fullName evidence="3">peptidylprolyl isomerase</fullName>
        <ecNumber evidence="3">5.2.1.8</ecNumber>
    </recommendedName>
</protein>
<dbReference type="RefSeq" id="WP_229730114.1">
    <property type="nucleotide sequence ID" value="NZ_BMFO01000001.1"/>
</dbReference>
<feature type="domain" description="PpiC" evidence="7">
    <location>
        <begin position="148"/>
        <end position="249"/>
    </location>
</feature>
<evidence type="ECO:0000256" key="6">
    <source>
        <dbReference type="SAM" id="MobiDB-lite"/>
    </source>
</evidence>
<dbReference type="EC" id="5.2.1.8" evidence="3"/>
<dbReference type="Gene3D" id="3.10.50.40">
    <property type="match status" value="1"/>
</dbReference>
<evidence type="ECO:0000256" key="4">
    <source>
        <dbReference type="ARBA" id="ARBA00023110"/>
    </source>
</evidence>
<evidence type="ECO:0000256" key="5">
    <source>
        <dbReference type="PROSITE-ProRule" id="PRU00278"/>
    </source>
</evidence>
<dbReference type="PANTHER" id="PTHR47245:SF2">
    <property type="entry name" value="PEPTIDYL-PROLYL CIS-TRANS ISOMERASE HP_0175-RELATED"/>
    <property type="match status" value="1"/>
</dbReference>
<dbReference type="PANTHER" id="PTHR47245">
    <property type="entry name" value="PEPTIDYLPROLYL ISOMERASE"/>
    <property type="match status" value="1"/>
</dbReference>
<dbReference type="InterPro" id="IPR046357">
    <property type="entry name" value="PPIase_dom_sf"/>
</dbReference>
<evidence type="ECO:0000256" key="3">
    <source>
        <dbReference type="ARBA" id="ARBA00013194"/>
    </source>
</evidence>
<comment type="catalytic activity">
    <reaction evidence="1">
        <text>[protein]-peptidylproline (omega=180) = [protein]-peptidylproline (omega=0)</text>
        <dbReference type="Rhea" id="RHEA:16237"/>
        <dbReference type="Rhea" id="RHEA-COMP:10747"/>
        <dbReference type="Rhea" id="RHEA-COMP:10748"/>
        <dbReference type="ChEBI" id="CHEBI:83833"/>
        <dbReference type="ChEBI" id="CHEBI:83834"/>
        <dbReference type="EC" id="5.2.1.8"/>
    </reaction>
</comment>
<evidence type="ECO:0000259" key="7">
    <source>
        <dbReference type="PROSITE" id="PS50198"/>
    </source>
</evidence>
<gene>
    <name evidence="8" type="ORF">GCM10010960_00460</name>
</gene>
<accession>A0A917FJ16</accession>
<keyword evidence="9" id="KW-1185">Reference proteome</keyword>
<dbReference type="EMBL" id="BMFO01000001">
    <property type="protein sequence ID" value="GGF82286.1"/>
    <property type="molecule type" value="Genomic_DNA"/>
</dbReference>
<dbReference type="SUPFAM" id="SSF54534">
    <property type="entry name" value="FKBP-like"/>
    <property type="match status" value="1"/>
</dbReference>
<dbReference type="AlphaFoldDB" id="A0A917FJ16"/>
<dbReference type="GO" id="GO:0003755">
    <property type="term" value="F:peptidyl-prolyl cis-trans isomerase activity"/>
    <property type="evidence" value="ECO:0007669"/>
    <property type="project" value="UniProtKB-KW"/>
</dbReference>
<dbReference type="InterPro" id="IPR000297">
    <property type="entry name" value="PPIase_PpiC"/>
</dbReference>
<evidence type="ECO:0000313" key="8">
    <source>
        <dbReference type="EMBL" id="GGF82286.1"/>
    </source>
</evidence>
<reference evidence="8" key="2">
    <citation type="submission" date="2020-09" db="EMBL/GenBank/DDBJ databases">
        <authorList>
            <person name="Sun Q."/>
            <person name="Zhou Y."/>
        </authorList>
    </citation>
    <scope>NUCLEOTIDE SEQUENCE</scope>
    <source>
        <strain evidence="8">CGMCC 1.12726</strain>
    </source>
</reference>
<proteinExistence type="inferred from homology"/>
<keyword evidence="5 8" id="KW-0413">Isomerase</keyword>
<comment type="similarity">
    <text evidence="2">Belongs to the PpiC/parvulin rotamase family.</text>
</comment>
<name>A0A917FJ16_9GAMM</name>
<evidence type="ECO:0000256" key="1">
    <source>
        <dbReference type="ARBA" id="ARBA00000971"/>
    </source>
</evidence>